<dbReference type="EC" id="1.17.4.1" evidence="14"/>
<proteinExistence type="inferred from homology"/>
<evidence type="ECO:0000259" key="18">
    <source>
        <dbReference type="Pfam" id="PF12637"/>
    </source>
</evidence>
<dbReference type="EMBL" id="CP003065">
    <property type="protein sequence ID" value="AEV69777.1"/>
    <property type="molecule type" value="Genomic_DNA"/>
</dbReference>
<accession>G8LWR6</accession>
<evidence type="ECO:0000256" key="4">
    <source>
        <dbReference type="ARBA" id="ARBA00022634"/>
    </source>
</evidence>
<feature type="region of interest" description="Disordered" evidence="15">
    <location>
        <begin position="572"/>
        <end position="596"/>
    </location>
</feature>
<keyword evidence="9" id="KW-1015">Disulfide bond</keyword>
<dbReference type="InterPro" id="IPR013509">
    <property type="entry name" value="RNR_lsu_N"/>
</dbReference>
<dbReference type="SUPFAM" id="SSF51998">
    <property type="entry name" value="PFL-like glycyl radical enzymes"/>
    <property type="match status" value="1"/>
</dbReference>
<dbReference type="AlphaFoldDB" id="G8LWR6"/>
<keyword evidence="7 14" id="KW-0560">Oxidoreductase</keyword>
<evidence type="ECO:0000256" key="11">
    <source>
        <dbReference type="ARBA" id="ARBA00024942"/>
    </source>
</evidence>
<dbReference type="GO" id="GO:0071897">
    <property type="term" value="P:DNA biosynthetic process"/>
    <property type="evidence" value="ECO:0007669"/>
    <property type="project" value="UniProtKB-KW"/>
</dbReference>
<dbReference type="InterPro" id="IPR024434">
    <property type="entry name" value="TSCPD_dom"/>
</dbReference>
<keyword evidence="8" id="KW-0215">Deoxyribonucleotide synthesis</keyword>
<feature type="domain" description="Ribonucleotide reductase large subunit N-terminal" evidence="16">
    <location>
        <begin position="1"/>
        <end position="83"/>
    </location>
</feature>
<dbReference type="RefSeq" id="WP_014256310.1">
    <property type="nucleotide sequence ID" value="NC_016627.1"/>
</dbReference>
<dbReference type="OrthoDB" id="9762933at2"/>
<dbReference type="Pfam" id="PF12637">
    <property type="entry name" value="TSCPD"/>
    <property type="match status" value="1"/>
</dbReference>
<evidence type="ECO:0000256" key="7">
    <source>
        <dbReference type="ARBA" id="ARBA00023002"/>
    </source>
</evidence>
<dbReference type="GO" id="GO:0004748">
    <property type="term" value="F:ribonucleoside-diphosphate reductase activity, thioredoxin disulfide as acceptor"/>
    <property type="evidence" value="ECO:0007669"/>
    <property type="project" value="UniProtKB-EC"/>
</dbReference>
<dbReference type="CDD" id="cd02888">
    <property type="entry name" value="RNR_II_dimer"/>
    <property type="match status" value="1"/>
</dbReference>
<keyword evidence="20" id="KW-1185">Reference proteome</keyword>
<feature type="domain" description="Ribonucleotide reductase large subunit C-terminal" evidence="17">
    <location>
        <begin position="86"/>
        <end position="404"/>
    </location>
</feature>
<dbReference type="Proteomes" id="UP000005435">
    <property type="component" value="Chromosome"/>
</dbReference>
<organism evidence="19 20">
    <name type="scientific">Acetivibrio clariflavus (strain DSM 19732 / NBRC 101661 / EBR45)</name>
    <name type="common">Clostridium clariflavum</name>
    <dbReference type="NCBI Taxonomy" id="720554"/>
    <lineage>
        <taxon>Bacteria</taxon>
        <taxon>Bacillati</taxon>
        <taxon>Bacillota</taxon>
        <taxon>Clostridia</taxon>
        <taxon>Eubacteriales</taxon>
        <taxon>Oscillospiraceae</taxon>
        <taxon>Acetivibrio</taxon>
    </lineage>
</organism>
<keyword evidence="3 14" id="KW-0846">Cobalamin</keyword>
<evidence type="ECO:0000256" key="13">
    <source>
        <dbReference type="ARBA" id="ARBA00047754"/>
    </source>
</evidence>
<evidence type="ECO:0000256" key="12">
    <source>
        <dbReference type="ARBA" id="ARBA00025437"/>
    </source>
</evidence>
<evidence type="ECO:0000313" key="20">
    <source>
        <dbReference type="Proteomes" id="UP000005435"/>
    </source>
</evidence>
<dbReference type="GO" id="GO:0009263">
    <property type="term" value="P:deoxyribonucleotide biosynthetic process"/>
    <property type="evidence" value="ECO:0007669"/>
    <property type="project" value="UniProtKB-KW"/>
</dbReference>
<dbReference type="STRING" id="720554.Clocl_3262"/>
<keyword evidence="10 14" id="KW-0170">Cobalt</keyword>
<gene>
    <name evidence="19" type="ordered locus">Clocl_3262</name>
</gene>
<name>G8LWR6_ACECE</name>
<keyword evidence="4 14" id="KW-0237">DNA synthesis</keyword>
<feature type="domain" description="TSCPD" evidence="18">
    <location>
        <begin position="593"/>
        <end position="694"/>
    </location>
</feature>
<dbReference type="InterPro" id="IPR013344">
    <property type="entry name" value="RNR_NrdJ/NrdZ"/>
</dbReference>
<dbReference type="FunFam" id="3.20.70.20:FF:000018">
    <property type="entry name" value="Vitamin B12-dependent ribonucleotide reductase"/>
    <property type="match status" value="1"/>
</dbReference>
<dbReference type="InterPro" id="IPR050862">
    <property type="entry name" value="RdRp_reductase_class-2"/>
</dbReference>
<dbReference type="SUPFAM" id="SSF48168">
    <property type="entry name" value="R1 subunit of ribonucleotide reductase, N-terminal domain"/>
    <property type="match status" value="1"/>
</dbReference>
<dbReference type="Pfam" id="PF02867">
    <property type="entry name" value="Ribonuc_red_lgC"/>
    <property type="match status" value="2"/>
</dbReference>
<evidence type="ECO:0000256" key="10">
    <source>
        <dbReference type="ARBA" id="ARBA00023285"/>
    </source>
</evidence>
<dbReference type="HOGENOM" id="CLU_000404_2_0_9"/>
<dbReference type="CDD" id="cd20336">
    <property type="entry name" value="Rcat_RBR"/>
    <property type="match status" value="1"/>
</dbReference>
<dbReference type="UniPathway" id="UPA00326"/>
<keyword evidence="5 14" id="KW-0547">Nucleotide-binding</keyword>
<dbReference type="KEGG" id="ccl:Clocl_3262"/>
<evidence type="ECO:0000256" key="9">
    <source>
        <dbReference type="ARBA" id="ARBA00023157"/>
    </source>
</evidence>
<keyword evidence="6" id="KW-0067">ATP-binding</keyword>
<protein>
    <recommendedName>
        <fullName evidence="14">Vitamin B12-dependent ribonucleotide reductase</fullName>
        <ecNumber evidence="14">1.17.4.1</ecNumber>
    </recommendedName>
</protein>
<dbReference type="InterPro" id="IPR008926">
    <property type="entry name" value="RNR_R1-su_N"/>
</dbReference>
<evidence type="ECO:0000256" key="1">
    <source>
        <dbReference type="ARBA" id="ARBA00001922"/>
    </source>
</evidence>
<comment type="similarity">
    <text evidence="2 14">Belongs to the ribonucleoside diphosphate reductase class-2 family.</text>
</comment>
<evidence type="ECO:0000259" key="16">
    <source>
        <dbReference type="Pfam" id="PF00317"/>
    </source>
</evidence>
<evidence type="ECO:0000256" key="15">
    <source>
        <dbReference type="SAM" id="MobiDB-lite"/>
    </source>
</evidence>
<comment type="cofactor">
    <cofactor evidence="1 14">
        <name>adenosylcob(III)alamin</name>
        <dbReference type="ChEBI" id="CHEBI:18408"/>
    </cofactor>
</comment>
<comment type="catalytic activity">
    <reaction evidence="13 14">
        <text>a 2'-deoxyribonucleoside 5'-diphosphate + [thioredoxin]-disulfide + H2O = a ribonucleoside 5'-diphosphate + [thioredoxin]-dithiol</text>
        <dbReference type="Rhea" id="RHEA:23252"/>
        <dbReference type="Rhea" id="RHEA-COMP:10698"/>
        <dbReference type="Rhea" id="RHEA-COMP:10700"/>
        <dbReference type="ChEBI" id="CHEBI:15377"/>
        <dbReference type="ChEBI" id="CHEBI:29950"/>
        <dbReference type="ChEBI" id="CHEBI:50058"/>
        <dbReference type="ChEBI" id="CHEBI:57930"/>
        <dbReference type="ChEBI" id="CHEBI:73316"/>
        <dbReference type="EC" id="1.17.4.1"/>
    </reaction>
</comment>
<sequence length="765" mass="84585">MNLTENAIKVLEKRYLSKDENGVLLEDPEGMFRRVAKTVALADKDYVSAEELDKIEQEFFDMMYNLEFLPNSPTLMNAGRPLGQLSACFVLPIEDTMEGIFETIKNAALIHKSGGGTGFSFSRLRPKGATVNSTGGVASGPVSFMKVFNAATEAVKQGGTRRGANMGILRVDHPDILEFITCKKDNSDITNFNISVGITEEFMSAVESGGDYDLVDPHSGKITGRLNAKKVFDLIVEMAWTNGEPGIIFLDRLNKDNVTPELGEIESTNPCGEQPLLPYEACNLGSINLSAMVKSINGTPDVDYDKLGATVKKAVHFLDNVIDVNKYPLPEIEEMTRGTRKIGLGVMGWADMLCKLNIPYNSEKAVKLAEKVMRFIQEESRKASIELAEKKGVFPYYEKSIYKDLGIRVRNATTTTIAPTGTLSIIAGVSSGIEPLFAISYIRNVMDNEELIEVNPIFKEIAIIDGFYSDDLMRRIANKGTIQGFPEIPKWVQNVFVTSHDISPQWHVRMQAAFQKYTDNAVSKTVNLRNEATREDVAEVFMQAYKTYCKGVTIYRDGSRDLQVLNIGKVKGKEQNSDNEQTEKSPVNSIVPRPRPEITTGFTEKVKIGCGNLYITVNYDENGICEVFTNTGRAGGCPSQSEATARLVSIALRSGIDHKYLVEQLKGIRCPSTIRQKGLKVMSCPDAIGRLIEKVAKIQDGNNLTSEELSISEEQKFQVPTAKRYRNVEERVDTESQAVCPECGKLVEHEGGCVVCRNCGFSKCG</sequence>
<comment type="function">
    <text evidence="11">Provides the precursors necessary for DNA synthesis. Catalyzes the biosynthesis of deoxyribonucleotides from the corresponding ribonucleotides.</text>
</comment>
<dbReference type="PRINTS" id="PR01183">
    <property type="entry name" value="RIBORDTASEM1"/>
</dbReference>
<feature type="domain" description="Ribonucleotide reductase large subunit C-terminal" evidence="17">
    <location>
        <begin position="409"/>
        <end position="555"/>
    </location>
</feature>
<evidence type="ECO:0000259" key="17">
    <source>
        <dbReference type="Pfam" id="PF02867"/>
    </source>
</evidence>
<dbReference type="GO" id="GO:0005524">
    <property type="term" value="F:ATP binding"/>
    <property type="evidence" value="ECO:0007669"/>
    <property type="project" value="UniProtKB-KW"/>
</dbReference>
<comment type="function">
    <text evidence="12 14">Catalyzes the reduction of ribonucleotides to deoxyribonucleotides. May function to provide a pool of deoxyribonucleotide precursors for DNA repair during oxygen limitation and/or for immediate growth after restoration of oxygen.</text>
</comment>
<dbReference type="InterPro" id="IPR000788">
    <property type="entry name" value="RNR_lg_C"/>
</dbReference>
<dbReference type="Pfam" id="PF00317">
    <property type="entry name" value="Ribonuc_red_lgN"/>
    <property type="match status" value="1"/>
</dbReference>
<dbReference type="NCBIfam" id="NF006417">
    <property type="entry name" value="PRK08665.1"/>
    <property type="match status" value="1"/>
</dbReference>
<evidence type="ECO:0000256" key="5">
    <source>
        <dbReference type="ARBA" id="ARBA00022741"/>
    </source>
</evidence>
<evidence type="ECO:0000256" key="14">
    <source>
        <dbReference type="RuleBase" id="RU364064"/>
    </source>
</evidence>
<dbReference type="PANTHER" id="PTHR43371">
    <property type="entry name" value="VITAMIN B12-DEPENDENT RIBONUCLEOTIDE REDUCTASE"/>
    <property type="match status" value="1"/>
</dbReference>
<evidence type="ECO:0000256" key="8">
    <source>
        <dbReference type="ARBA" id="ARBA00023116"/>
    </source>
</evidence>
<dbReference type="Gene3D" id="3.20.70.20">
    <property type="match status" value="1"/>
</dbReference>
<dbReference type="NCBIfam" id="TIGR02504">
    <property type="entry name" value="NrdJ_Z"/>
    <property type="match status" value="1"/>
</dbReference>
<evidence type="ECO:0000256" key="6">
    <source>
        <dbReference type="ARBA" id="ARBA00022840"/>
    </source>
</evidence>
<reference evidence="20" key="1">
    <citation type="submission" date="2011-12" db="EMBL/GenBank/DDBJ databases">
        <title>Complete sequence of Clostridium clariflavum DSM 19732.</title>
        <authorList>
            <consortium name="US DOE Joint Genome Institute"/>
            <person name="Lucas S."/>
            <person name="Han J."/>
            <person name="Lapidus A."/>
            <person name="Cheng J.-F."/>
            <person name="Goodwin L."/>
            <person name="Pitluck S."/>
            <person name="Peters L."/>
            <person name="Teshima H."/>
            <person name="Detter J.C."/>
            <person name="Han C."/>
            <person name="Tapia R."/>
            <person name="Land M."/>
            <person name="Hauser L."/>
            <person name="Kyrpides N."/>
            <person name="Ivanova N."/>
            <person name="Pagani I."/>
            <person name="Kitzmiller T."/>
            <person name="Lynd L."/>
            <person name="Izquierdo J."/>
            <person name="Woyke T."/>
        </authorList>
    </citation>
    <scope>NUCLEOTIDE SEQUENCE [LARGE SCALE GENOMIC DNA]</scope>
    <source>
        <strain evidence="20">DSM 19732 / NBRC 101661 / EBR45</strain>
    </source>
</reference>
<reference evidence="19 20" key="2">
    <citation type="journal article" date="2012" name="Stand. Genomic Sci.">
        <title>Complete Genome Sequence of Clostridium clariflavum DSM 19732.</title>
        <authorList>
            <person name="Izquierdo J.A."/>
            <person name="Goodwin L."/>
            <person name="Davenport K.W."/>
            <person name="Teshima H."/>
            <person name="Bruce D."/>
            <person name="Detter C."/>
            <person name="Tapia R."/>
            <person name="Han S."/>
            <person name="Land M."/>
            <person name="Hauser L."/>
            <person name="Jeffries C.D."/>
            <person name="Han J."/>
            <person name="Pitluck S."/>
            <person name="Nolan M."/>
            <person name="Chen A."/>
            <person name="Huntemann M."/>
            <person name="Mavromatis K."/>
            <person name="Mikhailova N."/>
            <person name="Liolios K."/>
            <person name="Woyke T."/>
            <person name="Lynd L.R."/>
        </authorList>
    </citation>
    <scope>NUCLEOTIDE SEQUENCE [LARGE SCALE GENOMIC DNA]</scope>
    <source>
        <strain evidence="20">DSM 19732 / NBRC 101661 / EBR45</strain>
    </source>
</reference>
<evidence type="ECO:0000313" key="19">
    <source>
        <dbReference type="EMBL" id="AEV69777.1"/>
    </source>
</evidence>
<evidence type="ECO:0000256" key="3">
    <source>
        <dbReference type="ARBA" id="ARBA00022628"/>
    </source>
</evidence>
<dbReference type="GO" id="GO:0031419">
    <property type="term" value="F:cobalamin binding"/>
    <property type="evidence" value="ECO:0007669"/>
    <property type="project" value="UniProtKB-KW"/>
</dbReference>
<evidence type="ECO:0000256" key="2">
    <source>
        <dbReference type="ARBA" id="ARBA00007405"/>
    </source>
</evidence>
<dbReference type="PANTHER" id="PTHR43371:SF1">
    <property type="entry name" value="RIBONUCLEOSIDE-DIPHOSPHATE REDUCTASE"/>
    <property type="match status" value="1"/>
</dbReference>
<dbReference type="eggNOG" id="COG0209">
    <property type="taxonomic scope" value="Bacteria"/>
</dbReference>